<reference evidence="2 3" key="1">
    <citation type="submission" date="2023-07" db="EMBL/GenBank/DDBJ databases">
        <title>Sequencing the genomes of 1000 actinobacteria strains.</title>
        <authorList>
            <person name="Klenk H.-P."/>
        </authorList>
    </citation>
    <scope>NUCLEOTIDE SEQUENCE [LARGE SCALE GENOMIC DNA]</scope>
    <source>
        <strain evidence="2 3">DSM 44388</strain>
    </source>
</reference>
<feature type="transmembrane region" description="Helical" evidence="1">
    <location>
        <begin position="36"/>
        <end position="55"/>
    </location>
</feature>
<evidence type="ECO:0000256" key="1">
    <source>
        <dbReference type="SAM" id="Phobius"/>
    </source>
</evidence>
<dbReference type="EMBL" id="JAUSQZ010000001">
    <property type="protein sequence ID" value="MDP9825978.1"/>
    <property type="molecule type" value="Genomic_DNA"/>
</dbReference>
<comment type="caution">
    <text evidence="2">The sequence shown here is derived from an EMBL/GenBank/DDBJ whole genome shotgun (WGS) entry which is preliminary data.</text>
</comment>
<keyword evidence="1" id="KW-0812">Transmembrane</keyword>
<evidence type="ECO:0000313" key="2">
    <source>
        <dbReference type="EMBL" id="MDP9825978.1"/>
    </source>
</evidence>
<sequence length="58" mass="6137">MTENTPVMVRAAWLAVVLGVVGNSVASVAGDLLLLNLAFGTLTAVGVVTLVLNWMRRR</sequence>
<name>A0ABT9NZX5_9ACTN</name>
<keyword evidence="3" id="KW-1185">Reference proteome</keyword>
<dbReference type="Proteomes" id="UP001235712">
    <property type="component" value="Unassembled WGS sequence"/>
</dbReference>
<proteinExistence type="predicted"/>
<organism evidence="2 3">
    <name type="scientific">Kineosporia succinea</name>
    <dbReference type="NCBI Taxonomy" id="84632"/>
    <lineage>
        <taxon>Bacteria</taxon>
        <taxon>Bacillati</taxon>
        <taxon>Actinomycetota</taxon>
        <taxon>Actinomycetes</taxon>
        <taxon>Kineosporiales</taxon>
        <taxon>Kineosporiaceae</taxon>
        <taxon>Kineosporia</taxon>
    </lineage>
</organism>
<keyword evidence="1" id="KW-1133">Transmembrane helix</keyword>
<accession>A0ABT9NZX5</accession>
<gene>
    <name evidence="2" type="ORF">J2S57_001727</name>
</gene>
<dbReference type="RefSeq" id="WP_307240319.1">
    <property type="nucleotide sequence ID" value="NZ_JAUSQZ010000001.1"/>
</dbReference>
<evidence type="ECO:0000313" key="3">
    <source>
        <dbReference type="Proteomes" id="UP001235712"/>
    </source>
</evidence>
<protein>
    <submittedName>
        <fullName evidence="2">Uncharacterized protein</fullName>
    </submittedName>
</protein>
<keyword evidence="1" id="KW-0472">Membrane</keyword>